<accession>A0A8J2J887</accession>
<protein>
    <submittedName>
        <fullName evidence="1">Uncharacterized protein</fullName>
    </submittedName>
</protein>
<evidence type="ECO:0000313" key="1">
    <source>
        <dbReference type="EMBL" id="CAG7691806.1"/>
    </source>
</evidence>
<proteinExistence type="predicted"/>
<name>A0A8J2J887_9HEXA</name>
<organism evidence="1 2">
    <name type="scientific">Allacma fusca</name>
    <dbReference type="NCBI Taxonomy" id="39272"/>
    <lineage>
        <taxon>Eukaryota</taxon>
        <taxon>Metazoa</taxon>
        <taxon>Ecdysozoa</taxon>
        <taxon>Arthropoda</taxon>
        <taxon>Hexapoda</taxon>
        <taxon>Collembola</taxon>
        <taxon>Symphypleona</taxon>
        <taxon>Sminthuridae</taxon>
        <taxon>Allacma</taxon>
    </lineage>
</organism>
<comment type="caution">
    <text evidence="1">The sequence shown here is derived from an EMBL/GenBank/DDBJ whole genome shotgun (WGS) entry which is preliminary data.</text>
</comment>
<reference evidence="1" key="1">
    <citation type="submission" date="2021-06" db="EMBL/GenBank/DDBJ databases">
        <authorList>
            <person name="Hodson N. C."/>
            <person name="Mongue J. A."/>
            <person name="Jaron S. K."/>
        </authorList>
    </citation>
    <scope>NUCLEOTIDE SEQUENCE</scope>
</reference>
<dbReference type="EMBL" id="CAJVCH010021792">
    <property type="protein sequence ID" value="CAG7691806.1"/>
    <property type="molecule type" value="Genomic_DNA"/>
</dbReference>
<keyword evidence="2" id="KW-1185">Reference proteome</keyword>
<sequence length="152" mass="17309">MSYHDSWNDNKKLVRLIKSETLKDLLRRSFNKTIGKIEIAPVYQNTAYNCCAPVVGIWCQQSGCGYWRHAKETNKKCITEQVFSACFTQDISGDGTGCVNMTAIVGELPKTHLKEEQQVQAVAEPSDQTKRHSWNNPRDLKKYTVNISIKQL</sequence>
<evidence type="ECO:0000313" key="2">
    <source>
        <dbReference type="Proteomes" id="UP000708208"/>
    </source>
</evidence>
<dbReference type="AlphaFoldDB" id="A0A8J2J887"/>
<dbReference type="Proteomes" id="UP000708208">
    <property type="component" value="Unassembled WGS sequence"/>
</dbReference>
<gene>
    <name evidence="1" type="ORF">AFUS01_LOCUS3601</name>
</gene>